<dbReference type="GO" id="GO:0005543">
    <property type="term" value="F:phospholipid binding"/>
    <property type="evidence" value="ECO:0007669"/>
    <property type="project" value="TreeGrafter"/>
</dbReference>
<evidence type="ECO:0000256" key="13">
    <source>
        <dbReference type="ARBA" id="ARBA00023136"/>
    </source>
</evidence>
<dbReference type="PROSITE" id="PS50870">
    <property type="entry name" value="AH"/>
    <property type="match status" value="1"/>
</dbReference>
<feature type="compositionally biased region" description="Polar residues" evidence="24">
    <location>
        <begin position="483"/>
        <end position="501"/>
    </location>
</feature>
<keyword evidence="12" id="KW-0770">Synapse</keyword>
<dbReference type="PROSITE" id="PS50106">
    <property type="entry name" value="PDZ"/>
    <property type="match status" value="1"/>
</dbReference>
<evidence type="ECO:0000256" key="21">
    <source>
        <dbReference type="ARBA" id="ARBA00034102"/>
    </source>
</evidence>
<dbReference type="GO" id="GO:0098842">
    <property type="term" value="C:postsynaptic early endosome"/>
    <property type="evidence" value="ECO:0007669"/>
    <property type="project" value="TreeGrafter"/>
</dbReference>
<keyword evidence="15" id="KW-0009">Actin-binding</keyword>
<comment type="subcellular location">
    <subcellularLocation>
        <location evidence="2">Cytoplasm</location>
        <location evidence="2">Cytoskeleton</location>
    </subcellularLocation>
    <subcellularLocation>
        <location evidence="3">Cytoplasm</location>
        <location evidence="3">Perinuclear region</location>
    </subcellularLocation>
    <subcellularLocation>
        <location evidence="4">Membrane</location>
        <topology evidence="4">Lipid-anchor</topology>
    </subcellularLocation>
    <subcellularLocation>
        <location evidence="1">Membrane</location>
        <topology evidence="1">Peripheral membrane protein</topology>
    </subcellularLocation>
    <subcellularLocation>
        <location evidence="22">Postsynaptic density</location>
    </subcellularLocation>
    <subcellularLocation>
        <location evidence="21">Synapse</location>
        <location evidence="21">Synaptosome</location>
    </subcellularLocation>
</comment>
<dbReference type="GO" id="GO:0019904">
    <property type="term" value="F:protein domain specific binding"/>
    <property type="evidence" value="ECO:0007669"/>
    <property type="project" value="InterPro"/>
</dbReference>
<evidence type="ECO:0000256" key="14">
    <source>
        <dbReference type="ARBA" id="ARBA00023139"/>
    </source>
</evidence>
<keyword evidence="10" id="KW-0862">Zinc</keyword>
<dbReference type="InterPro" id="IPR037959">
    <property type="entry name" value="PICK1_BAR"/>
</dbReference>
<dbReference type="GO" id="GO:0097062">
    <property type="term" value="P:dendritic spine maintenance"/>
    <property type="evidence" value="ECO:0007669"/>
    <property type="project" value="TreeGrafter"/>
</dbReference>
<evidence type="ECO:0000256" key="20">
    <source>
        <dbReference type="ARBA" id="ARBA00033721"/>
    </source>
</evidence>
<dbReference type="STRING" id="543379.A0A232F089"/>
<evidence type="ECO:0000256" key="12">
    <source>
        <dbReference type="ARBA" id="ARBA00023018"/>
    </source>
</evidence>
<evidence type="ECO:0000256" key="9">
    <source>
        <dbReference type="ARBA" id="ARBA00022723"/>
    </source>
</evidence>
<keyword evidence="8" id="KW-0771">Synaptosome</keyword>
<keyword evidence="13" id="KW-0472">Membrane</keyword>
<keyword evidence="17" id="KW-0449">Lipoprotein</keyword>
<evidence type="ECO:0000256" key="5">
    <source>
        <dbReference type="ARBA" id="ARBA00017975"/>
    </source>
</evidence>
<comment type="caution">
    <text evidence="27">The sequence shown here is derived from an EMBL/GenBank/DDBJ whole genome shotgun (WGS) entry which is preliminary data.</text>
</comment>
<evidence type="ECO:0000256" key="17">
    <source>
        <dbReference type="ARBA" id="ARBA00023288"/>
    </source>
</evidence>
<dbReference type="FunFam" id="2.30.42.10:FF:000073">
    <property type="entry name" value="Interacting with PRKCA"/>
    <property type="match status" value="1"/>
</dbReference>
<evidence type="ECO:0000313" key="27">
    <source>
        <dbReference type="EMBL" id="OXU24045.1"/>
    </source>
</evidence>
<dbReference type="Gene3D" id="1.20.1270.60">
    <property type="entry name" value="Arfaptin homology (AH) domain/BAR domain"/>
    <property type="match status" value="1"/>
</dbReference>
<name>A0A232F089_9HYME</name>
<dbReference type="GO" id="GO:0005080">
    <property type="term" value="F:protein kinase C binding"/>
    <property type="evidence" value="ECO:0007669"/>
    <property type="project" value="TreeGrafter"/>
</dbReference>
<dbReference type="GO" id="GO:0032588">
    <property type="term" value="C:trans-Golgi network membrane"/>
    <property type="evidence" value="ECO:0007669"/>
    <property type="project" value="TreeGrafter"/>
</dbReference>
<dbReference type="InterPro" id="IPR030798">
    <property type="entry name" value="Arfaptin_fam"/>
</dbReference>
<dbReference type="GO" id="GO:0005886">
    <property type="term" value="C:plasma membrane"/>
    <property type="evidence" value="ECO:0007669"/>
    <property type="project" value="GOC"/>
</dbReference>
<evidence type="ECO:0000259" key="26">
    <source>
        <dbReference type="PROSITE" id="PS50870"/>
    </source>
</evidence>
<evidence type="ECO:0000256" key="3">
    <source>
        <dbReference type="ARBA" id="ARBA00004556"/>
    </source>
</evidence>
<sequence length="613" mass="68431">MMDYEDDFLFEEDKMLMCETTPLNKPLQLSESLDGASLVDISVCKSTVPLAHVESHQLNMMEDRIPGVELVFQDQSTCLSQHHIDQMGMTITSGNVVIEKDNNNLIGISIGGGAPLCPCLYIVQVFDNTPAAQDGTLEAGDELVAVNGECLKGKTKVEVAKMIQACDTKVSIIYNKLHADVRQGRTLEIVLKKVKHRLVESMGNTTADALGLSRAILCNDTLVQRLTALERTENLYKGLVSHAKSVLHAFFDLFQIYKIFGDAFASMGVKEPQPRASEAFTKFGEAHRQMEKLGIDMLKTVKPILSDLGTYLNKAIPDTRMTISKYADAKFEYLSYCLKVKEMDDEEQSYLAIQEPLYRVETGNYEYRLVLRCRQNARTKFAKLRSDVLVKLELLDNKHVEHVVTQLQRFSAGLADYYVNISKLISENMLFPVEIDLCQSAFQYKPSGQVTAYVDEEEEEEGASGYDPSKILDFDVAEEAIPTKTSNKNANSSTEAGSSKGTESKGLSDLSDLVDLSGFSDLNEKFEKLLLLENKKISEVEPLISLEKKTKNITKTKDEKNEPLLFLDDKCKDTSLLVLESSEKSETTSKSNASESLLFLDTLDEPLINIETN</sequence>
<dbReference type="PANTHER" id="PTHR12141">
    <property type="entry name" value="ARFAPTIN-RELATED"/>
    <property type="match status" value="1"/>
</dbReference>
<feature type="domain" description="AH" evidence="26">
    <location>
        <begin position="217"/>
        <end position="430"/>
    </location>
</feature>
<evidence type="ECO:0000256" key="4">
    <source>
        <dbReference type="ARBA" id="ARBA00004635"/>
    </source>
</evidence>
<dbReference type="OrthoDB" id="5917245at2759"/>
<dbReference type="SMART" id="SM00228">
    <property type="entry name" value="PDZ"/>
    <property type="match status" value="1"/>
</dbReference>
<dbReference type="PANTHER" id="PTHR12141:SF1">
    <property type="entry name" value="PRKCA-BINDING PROTEIN"/>
    <property type="match status" value="1"/>
</dbReference>
<dbReference type="GO" id="GO:0043005">
    <property type="term" value="C:neuron projection"/>
    <property type="evidence" value="ECO:0007669"/>
    <property type="project" value="UniProtKB-KW"/>
</dbReference>
<gene>
    <name evidence="27" type="ORF">TSAR_009013</name>
</gene>
<evidence type="ECO:0000256" key="19">
    <source>
        <dbReference type="ARBA" id="ARBA00032804"/>
    </source>
</evidence>
<proteinExistence type="predicted"/>
<keyword evidence="9" id="KW-0479">Metal-binding</keyword>
<feature type="region of interest" description="Disordered" evidence="24">
    <location>
        <begin position="483"/>
        <end position="507"/>
    </location>
</feature>
<evidence type="ECO:0000256" key="8">
    <source>
        <dbReference type="ARBA" id="ARBA00022599"/>
    </source>
</evidence>
<dbReference type="Pfam" id="PF00595">
    <property type="entry name" value="PDZ"/>
    <property type="match status" value="1"/>
</dbReference>
<dbReference type="GO" id="GO:0043113">
    <property type="term" value="P:receptor clustering"/>
    <property type="evidence" value="ECO:0007669"/>
    <property type="project" value="TreeGrafter"/>
</dbReference>
<dbReference type="GO" id="GO:0008021">
    <property type="term" value="C:synaptic vesicle"/>
    <property type="evidence" value="ECO:0007669"/>
    <property type="project" value="TreeGrafter"/>
</dbReference>
<keyword evidence="6" id="KW-0963">Cytoplasm</keyword>
<dbReference type="GO" id="GO:0046872">
    <property type="term" value="F:metal ion binding"/>
    <property type="evidence" value="ECO:0007669"/>
    <property type="project" value="UniProtKB-KW"/>
</dbReference>
<evidence type="ECO:0000256" key="16">
    <source>
        <dbReference type="ARBA" id="ARBA00023212"/>
    </source>
</evidence>
<dbReference type="CDD" id="cd06722">
    <property type="entry name" value="PDZ_PICK1-like"/>
    <property type="match status" value="1"/>
</dbReference>
<evidence type="ECO:0000256" key="2">
    <source>
        <dbReference type="ARBA" id="ARBA00004245"/>
    </source>
</evidence>
<dbReference type="InterPro" id="IPR036034">
    <property type="entry name" value="PDZ_sf"/>
</dbReference>
<evidence type="ECO:0000256" key="10">
    <source>
        <dbReference type="ARBA" id="ARBA00022833"/>
    </source>
</evidence>
<protein>
    <recommendedName>
        <fullName evidence="5">PRKCA-binding protein</fullName>
    </recommendedName>
    <alternativeName>
        <fullName evidence="19">Protein interacting with C kinase 1</fullName>
    </alternativeName>
    <alternativeName>
        <fullName evidence="18">Protein kinase C-alpha-binding protein</fullName>
    </alternativeName>
</protein>
<feature type="domain" description="PDZ" evidence="25">
    <location>
        <begin position="95"/>
        <end position="178"/>
    </location>
</feature>
<dbReference type="Pfam" id="PF06456">
    <property type="entry name" value="Arfaptin"/>
    <property type="match status" value="1"/>
</dbReference>
<dbReference type="GO" id="GO:0034315">
    <property type="term" value="P:regulation of Arp2/3 complex-mediated actin nucleation"/>
    <property type="evidence" value="ECO:0007669"/>
    <property type="project" value="TreeGrafter"/>
</dbReference>
<dbReference type="Proteomes" id="UP000215335">
    <property type="component" value="Unassembled WGS sequence"/>
</dbReference>
<evidence type="ECO:0000259" key="25">
    <source>
        <dbReference type="PROSITE" id="PS50106"/>
    </source>
</evidence>
<keyword evidence="16" id="KW-0206">Cytoskeleton</keyword>
<dbReference type="GO" id="GO:0002092">
    <property type="term" value="P:positive regulation of receptor internalization"/>
    <property type="evidence" value="ECO:0007669"/>
    <property type="project" value="TreeGrafter"/>
</dbReference>
<evidence type="ECO:0000256" key="23">
    <source>
        <dbReference type="ARBA" id="ARBA00093501"/>
    </source>
</evidence>
<dbReference type="InterPro" id="IPR027267">
    <property type="entry name" value="AH/BAR_dom_sf"/>
</dbReference>
<dbReference type="GO" id="GO:0014069">
    <property type="term" value="C:postsynaptic density"/>
    <property type="evidence" value="ECO:0007669"/>
    <property type="project" value="UniProtKB-SubCell"/>
</dbReference>
<keyword evidence="14" id="KW-0564">Palmitate</keyword>
<dbReference type="InterPro" id="IPR010504">
    <property type="entry name" value="AH_dom"/>
</dbReference>
<dbReference type="SUPFAM" id="SSF50156">
    <property type="entry name" value="PDZ domain-like"/>
    <property type="match status" value="1"/>
</dbReference>
<keyword evidence="28" id="KW-1185">Reference proteome</keyword>
<dbReference type="AlphaFoldDB" id="A0A232F089"/>
<dbReference type="SMART" id="SM01015">
    <property type="entry name" value="Arfaptin"/>
    <property type="match status" value="1"/>
</dbReference>
<evidence type="ECO:0000256" key="15">
    <source>
        <dbReference type="ARBA" id="ARBA00023203"/>
    </source>
</evidence>
<dbReference type="CDD" id="cd07659">
    <property type="entry name" value="BAR_PICK1"/>
    <property type="match status" value="1"/>
</dbReference>
<reference evidence="27 28" key="1">
    <citation type="journal article" date="2017" name="Curr. Biol.">
        <title>The Evolution of Venom by Co-option of Single-Copy Genes.</title>
        <authorList>
            <person name="Martinson E.O."/>
            <person name="Mrinalini"/>
            <person name="Kelkar Y.D."/>
            <person name="Chang C.H."/>
            <person name="Werren J.H."/>
        </authorList>
    </citation>
    <scope>NUCLEOTIDE SEQUENCE [LARGE SCALE GENOMIC DNA]</scope>
    <source>
        <strain evidence="27 28">Alberta</strain>
        <tissue evidence="27">Whole body</tissue>
    </source>
</reference>
<evidence type="ECO:0000256" key="22">
    <source>
        <dbReference type="ARBA" id="ARBA00034105"/>
    </source>
</evidence>
<evidence type="ECO:0000256" key="6">
    <source>
        <dbReference type="ARBA" id="ARBA00022490"/>
    </source>
</evidence>
<keyword evidence="11" id="KW-0106">Calcium</keyword>
<organism evidence="27 28">
    <name type="scientific">Trichomalopsis sarcophagae</name>
    <dbReference type="NCBI Taxonomy" id="543379"/>
    <lineage>
        <taxon>Eukaryota</taxon>
        <taxon>Metazoa</taxon>
        <taxon>Ecdysozoa</taxon>
        <taxon>Arthropoda</taxon>
        <taxon>Hexapoda</taxon>
        <taxon>Insecta</taxon>
        <taxon>Pterygota</taxon>
        <taxon>Neoptera</taxon>
        <taxon>Endopterygota</taxon>
        <taxon>Hymenoptera</taxon>
        <taxon>Apocrita</taxon>
        <taxon>Proctotrupomorpha</taxon>
        <taxon>Chalcidoidea</taxon>
        <taxon>Pteromalidae</taxon>
        <taxon>Pteromalinae</taxon>
        <taxon>Trichomalopsis</taxon>
    </lineage>
</organism>
<dbReference type="FunFam" id="1.20.1270.60:FF:000023">
    <property type="entry name" value="Interacting with PRKCA"/>
    <property type="match status" value="1"/>
</dbReference>
<dbReference type="Gene3D" id="2.30.42.10">
    <property type="match status" value="1"/>
</dbReference>
<keyword evidence="7" id="KW-0597">Phosphoprotein</keyword>
<dbReference type="GO" id="GO:0048471">
    <property type="term" value="C:perinuclear region of cytoplasm"/>
    <property type="evidence" value="ECO:0007669"/>
    <property type="project" value="UniProtKB-SubCell"/>
</dbReference>
<evidence type="ECO:0000256" key="11">
    <source>
        <dbReference type="ARBA" id="ARBA00022837"/>
    </source>
</evidence>
<comment type="subunit">
    <text evidence="23">Monomer and homodimer. Interacts with CXADR. Interacts presynaptically with the glutamate receptors GRIA2, GRIA3, GRIK3, isoform 3 of GRIA4, isoform A of GRM4, GRM7 and GRM8; with NAPA and NAPB; and with BTG2. The interaction with NAPA and NAPB disrupts the interaction with GRIA2, conducting to the internalization of GRIA2. Interacts with PRKCA; with the amine transporters SLC6A2 and SLC6A3; with the channels ASIC1 and ASIC2; with the GTP-binding proteins ARF1 and ARF3; with the ephrin receptor tyrosine kinases EPHA7, EPHB1 and EPHB2; with ERBB2 and through its PDZ domain with the C-terminal tail of PRLHR. Interacts with UNC5A. Interacts (via AH domain) with NCS1/FREQ; in a calcium-dependent manner. Interacts with F-actin and associates with the ARP2/3 complex. Interacts (via PDZ domain) with ARF1 (activated); the interaction blocks Arp2/3 complex inhibition. Interacts with SORCS3.</text>
</comment>
<evidence type="ECO:0000256" key="7">
    <source>
        <dbReference type="ARBA" id="ARBA00022553"/>
    </source>
</evidence>
<evidence type="ECO:0000256" key="1">
    <source>
        <dbReference type="ARBA" id="ARBA00004170"/>
    </source>
</evidence>
<evidence type="ECO:0000256" key="24">
    <source>
        <dbReference type="SAM" id="MobiDB-lite"/>
    </source>
</evidence>
<dbReference type="GO" id="GO:0003779">
    <property type="term" value="F:actin binding"/>
    <property type="evidence" value="ECO:0007669"/>
    <property type="project" value="UniProtKB-KW"/>
</dbReference>
<evidence type="ECO:0000313" key="28">
    <source>
        <dbReference type="Proteomes" id="UP000215335"/>
    </source>
</evidence>
<evidence type="ECO:0000256" key="18">
    <source>
        <dbReference type="ARBA" id="ARBA00031097"/>
    </source>
</evidence>
<dbReference type="EMBL" id="NNAY01001418">
    <property type="protein sequence ID" value="OXU24045.1"/>
    <property type="molecule type" value="Genomic_DNA"/>
</dbReference>
<dbReference type="SUPFAM" id="SSF103657">
    <property type="entry name" value="BAR/IMD domain-like"/>
    <property type="match status" value="1"/>
</dbReference>
<comment type="function">
    <text evidence="20">Probable adapter protein that bind to and organize the subcellular localization of a variety of membrane proteins containing some PDZ recognition sequence. Involved in the clustering of various receptors, possibly by acting at the receptor internalization level. Plays a role in synaptic plasticity by regulating the trafficking and internalization of AMPA receptors. May be regulated upon PRKCA activation. May regulate ASIC1/ASIC3 channel. Regulates actin polymerization by inhibiting the actin-nucleating activity of the Arp2/3 complex; the function is competitive with nucleation promoting factors and is linked to neuronal morphology regulation and AMPA receptor (AMPAR) endocytosis. Via interaction with the Arp2/3 complex involved in regulation of synaptic plasicity of excitatory synapses and required for spine shrinkage during long-term depression (LTD). Involved in regulation of astrocyte morphology, antagonistic to Arp2/3 complex activator WASL/N-WASP function.</text>
</comment>
<dbReference type="GO" id="GO:0006886">
    <property type="term" value="P:intracellular protein transport"/>
    <property type="evidence" value="ECO:0007669"/>
    <property type="project" value="TreeGrafter"/>
</dbReference>
<dbReference type="InterPro" id="IPR001478">
    <property type="entry name" value="PDZ"/>
</dbReference>
<accession>A0A232F089</accession>
<dbReference type="GO" id="GO:0005856">
    <property type="term" value="C:cytoskeleton"/>
    <property type="evidence" value="ECO:0007669"/>
    <property type="project" value="UniProtKB-SubCell"/>
</dbReference>